<dbReference type="AlphaFoldDB" id="A0A918VYH6"/>
<evidence type="ECO:0000313" key="1">
    <source>
        <dbReference type="EMBL" id="GHA35745.1"/>
    </source>
</evidence>
<comment type="caution">
    <text evidence="1">The sequence shown here is derived from an EMBL/GenBank/DDBJ whole genome shotgun (WGS) entry which is preliminary data.</text>
</comment>
<gene>
    <name evidence="1" type="ORF">GCM10007989_34710</name>
</gene>
<sequence length="119" mass="13001">MLDVVGKELTWGCVAEISAPMSTELNDLDALSYELETTLVKLGCNAQTCLTISAVIFSDPLRPTLREALERLAPLGQTPQIVNRPQAASRTQFVIEAVYERVPGSAGSIKPRERELAKM</sequence>
<keyword evidence="2" id="KW-1185">Reference proteome</keyword>
<proteinExistence type="predicted"/>
<evidence type="ECO:0000313" key="2">
    <source>
        <dbReference type="Proteomes" id="UP000646579"/>
    </source>
</evidence>
<name>A0A918VYH6_9HYPH</name>
<protein>
    <submittedName>
        <fullName evidence="1">Uncharacterized protein</fullName>
    </submittedName>
</protein>
<organism evidence="1 2">
    <name type="scientific">Devosia pacifica</name>
    <dbReference type="NCBI Taxonomy" id="1335967"/>
    <lineage>
        <taxon>Bacteria</taxon>
        <taxon>Pseudomonadati</taxon>
        <taxon>Pseudomonadota</taxon>
        <taxon>Alphaproteobacteria</taxon>
        <taxon>Hyphomicrobiales</taxon>
        <taxon>Devosiaceae</taxon>
        <taxon>Devosia</taxon>
    </lineage>
</organism>
<dbReference type="EMBL" id="BMZE01000004">
    <property type="protein sequence ID" value="GHA35745.1"/>
    <property type="molecule type" value="Genomic_DNA"/>
</dbReference>
<dbReference type="Proteomes" id="UP000646579">
    <property type="component" value="Unassembled WGS sequence"/>
</dbReference>
<accession>A0A918VYH6</accession>
<reference evidence="1" key="1">
    <citation type="journal article" date="2014" name="Int. J. Syst. Evol. Microbiol.">
        <title>Complete genome sequence of Corynebacterium casei LMG S-19264T (=DSM 44701T), isolated from a smear-ripened cheese.</title>
        <authorList>
            <consortium name="US DOE Joint Genome Institute (JGI-PGF)"/>
            <person name="Walter F."/>
            <person name="Albersmeier A."/>
            <person name="Kalinowski J."/>
            <person name="Ruckert C."/>
        </authorList>
    </citation>
    <scope>NUCLEOTIDE SEQUENCE</scope>
    <source>
        <strain evidence="1">KCTC 32437</strain>
    </source>
</reference>
<reference evidence="1" key="2">
    <citation type="submission" date="2020-09" db="EMBL/GenBank/DDBJ databases">
        <authorList>
            <person name="Sun Q."/>
            <person name="Kim S."/>
        </authorList>
    </citation>
    <scope>NUCLEOTIDE SEQUENCE</scope>
    <source>
        <strain evidence="1">KCTC 32437</strain>
    </source>
</reference>